<dbReference type="EMBL" id="JAMSKV010000010">
    <property type="protein sequence ID" value="MCQ8279139.1"/>
    <property type="molecule type" value="Genomic_DNA"/>
</dbReference>
<keyword evidence="4" id="KW-0285">Flavoprotein</keyword>
<dbReference type="NCBIfam" id="TIGR01988">
    <property type="entry name" value="Ubi-OHases"/>
    <property type="match status" value="1"/>
</dbReference>
<dbReference type="Proteomes" id="UP001524587">
    <property type="component" value="Unassembled WGS sequence"/>
</dbReference>
<keyword evidence="7" id="KW-0503">Monooxygenase</keyword>
<keyword evidence="10" id="KW-1185">Reference proteome</keyword>
<comment type="cofactor">
    <cofactor evidence="1">
        <name>FAD</name>
        <dbReference type="ChEBI" id="CHEBI:57692"/>
    </cofactor>
</comment>
<dbReference type="PANTHER" id="PTHR43876">
    <property type="entry name" value="UBIQUINONE BIOSYNTHESIS MONOOXYGENASE COQ6, MITOCHONDRIAL"/>
    <property type="match status" value="1"/>
</dbReference>
<name>A0ABT1W8C2_9PROT</name>
<evidence type="ECO:0000256" key="1">
    <source>
        <dbReference type="ARBA" id="ARBA00001974"/>
    </source>
</evidence>
<dbReference type="SUPFAM" id="SSF51905">
    <property type="entry name" value="FAD/NAD(P)-binding domain"/>
    <property type="match status" value="1"/>
</dbReference>
<dbReference type="Pfam" id="PF01494">
    <property type="entry name" value="FAD_binding_3"/>
    <property type="match status" value="1"/>
</dbReference>
<evidence type="ECO:0000256" key="2">
    <source>
        <dbReference type="ARBA" id="ARBA00004749"/>
    </source>
</evidence>
<evidence type="ECO:0000256" key="6">
    <source>
        <dbReference type="ARBA" id="ARBA00023002"/>
    </source>
</evidence>
<evidence type="ECO:0000256" key="3">
    <source>
        <dbReference type="ARBA" id="ARBA00005349"/>
    </source>
</evidence>
<organism evidence="9 10">
    <name type="scientific">Endosaccharibacter trunci</name>
    <dbReference type="NCBI Taxonomy" id="2812733"/>
    <lineage>
        <taxon>Bacteria</taxon>
        <taxon>Pseudomonadati</taxon>
        <taxon>Pseudomonadota</taxon>
        <taxon>Alphaproteobacteria</taxon>
        <taxon>Acetobacterales</taxon>
        <taxon>Acetobacteraceae</taxon>
        <taxon>Endosaccharibacter</taxon>
    </lineage>
</organism>
<comment type="pathway">
    <text evidence="2">Cofactor biosynthesis; ubiquinone biosynthesis.</text>
</comment>
<dbReference type="InterPro" id="IPR036188">
    <property type="entry name" value="FAD/NAD-bd_sf"/>
</dbReference>
<evidence type="ECO:0000256" key="4">
    <source>
        <dbReference type="ARBA" id="ARBA00022630"/>
    </source>
</evidence>
<dbReference type="PROSITE" id="PS01304">
    <property type="entry name" value="UBIH"/>
    <property type="match status" value="1"/>
</dbReference>
<proteinExistence type="inferred from homology"/>
<comment type="caution">
    <text evidence="9">The sequence shown here is derived from an EMBL/GenBank/DDBJ whole genome shotgun (WGS) entry which is preliminary data.</text>
</comment>
<evidence type="ECO:0000256" key="5">
    <source>
        <dbReference type="ARBA" id="ARBA00022827"/>
    </source>
</evidence>
<dbReference type="InterPro" id="IPR018168">
    <property type="entry name" value="Ubi_Hdrlase_CS"/>
</dbReference>
<dbReference type="InterPro" id="IPR002938">
    <property type="entry name" value="FAD-bd"/>
</dbReference>
<comment type="similarity">
    <text evidence="3">Belongs to the UbiH/COQ6 family.</text>
</comment>
<keyword evidence="6" id="KW-0560">Oxidoreductase</keyword>
<feature type="domain" description="FAD-binding" evidence="8">
    <location>
        <begin position="8"/>
        <end position="357"/>
    </location>
</feature>
<accession>A0ABT1W8C2</accession>
<dbReference type="Gene3D" id="3.50.50.60">
    <property type="entry name" value="FAD/NAD(P)-binding domain"/>
    <property type="match status" value="2"/>
</dbReference>
<sequence>MMSQEPIDVAVCVVGAGPVGATLACRLGAAGVPVAIVDRAALPPMEHPDFDGRAYAIASGNRTLLEDAGVWANLPLPSCPIEDIRVSDGKPGRPASPLFLHFDHREVGAPFGWMAEARALRVALNRTLHQHPSVRVIAPAEASVQRRESGVLIRTADGSRIAARLVVAAEGRESPLRKQAGIPVTRLRYGQRGLVCAVAHEKPHNNQALEHFLPGGPFAQLPMAPTEGAPNLSAIVWSDAEALIERLAALPEDAFAREVQRRLGDHLGHLRPIGRRWTYPLSAMHAHRYVDTRLALIGDAAHGIHPIAGQGLNLGFRDVASLSAILIASHRAGGDPGDPALLRRYQAERRPANLAMLAATDVLDRLFSNDNPVIRLARDLGIAGVHRLPPLRRAFMRAAMGDGRPAALAEPSVASHLPSP</sequence>
<reference evidence="9 10" key="1">
    <citation type="submission" date="2022-06" db="EMBL/GenBank/DDBJ databases">
        <title>Endosaccharibacter gen. nov., sp. nov., endophytic bacteria isolated from sugarcane.</title>
        <authorList>
            <person name="Pitiwittayakul N."/>
            <person name="Yukphan P."/>
            <person name="Charoenyingcharoen P."/>
            <person name="Tanasupawat S."/>
        </authorList>
    </citation>
    <scope>NUCLEOTIDE SEQUENCE [LARGE SCALE GENOMIC DNA]</scope>
    <source>
        <strain evidence="9 10">KSS8</strain>
    </source>
</reference>
<dbReference type="InterPro" id="IPR051205">
    <property type="entry name" value="UbiH/COQ6_monooxygenase"/>
</dbReference>
<evidence type="ECO:0000259" key="8">
    <source>
        <dbReference type="Pfam" id="PF01494"/>
    </source>
</evidence>
<dbReference type="PRINTS" id="PR00420">
    <property type="entry name" value="RNGMNOXGNASE"/>
</dbReference>
<keyword evidence="5" id="KW-0274">FAD</keyword>
<evidence type="ECO:0000313" key="9">
    <source>
        <dbReference type="EMBL" id="MCQ8279139.1"/>
    </source>
</evidence>
<keyword evidence="9" id="KW-0830">Ubiquinone</keyword>
<evidence type="ECO:0000256" key="7">
    <source>
        <dbReference type="ARBA" id="ARBA00023033"/>
    </source>
</evidence>
<dbReference type="InterPro" id="IPR010971">
    <property type="entry name" value="UbiH/COQ6"/>
</dbReference>
<dbReference type="RefSeq" id="WP_422864626.1">
    <property type="nucleotide sequence ID" value="NZ_JAMSKV010000010.1"/>
</dbReference>
<evidence type="ECO:0000313" key="10">
    <source>
        <dbReference type="Proteomes" id="UP001524587"/>
    </source>
</evidence>
<gene>
    <name evidence="9" type="ORF">NFI95_11865</name>
</gene>
<dbReference type="PANTHER" id="PTHR43876:SF7">
    <property type="entry name" value="UBIQUINONE BIOSYNTHESIS MONOOXYGENASE COQ6, MITOCHONDRIAL"/>
    <property type="match status" value="1"/>
</dbReference>
<protein>
    <submittedName>
        <fullName evidence="9">UbiH/UbiF/VisC/COQ6 family ubiquinone biosynthesis hydroxylase</fullName>
    </submittedName>
</protein>